<dbReference type="GO" id="GO:0005524">
    <property type="term" value="F:ATP binding"/>
    <property type="evidence" value="ECO:0007669"/>
    <property type="project" value="UniProtKB-KW"/>
</dbReference>
<gene>
    <name evidence="6" type="ORF">UT11_C0035G0006</name>
</gene>
<proteinExistence type="predicted"/>
<evidence type="ECO:0000256" key="3">
    <source>
        <dbReference type="ARBA" id="ARBA00022840"/>
    </source>
</evidence>
<feature type="domain" description="AAA+ ATPase" evidence="5">
    <location>
        <begin position="553"/>
        <end position="733"/>
    </location>
</feature>
<dbReference type="InterPro" id="IPR001270">
    <property type="entry name" value="ClpA/B"/>
</dbReference>
<name>A0A0G0LBD1_9BACT</name>
<dbReference type="CDD" id="cd00009">
    <property type="entry name" value="AAA"/>
    <property type="match status" value="1"/>
</dbReference>
<comment type="caution">
    <text evidence="6">The sequence shown here is derived from an EMBL/GenBank/DDBJ whole genome shotgun (WGS) entry which is preliminary data.</text>
</comment>
<protein>
    <submittedName>
        <fullName evidence="6">ATP-dependent Clp protease, ATPase subunit</fullName>
    </submittedName>
</protein>
<dbReference type="SUPFAM" id="SSF52540">
    <property type="entry name" value="P-loop containing nucleoside triphosphate hydrolases"/>
    <property type="match status" value="2"/>
</dbReference>
<dbReference type="Proteomes" id="UP000033934">
    <property type="component" value="Unassembled WGS sequence"/>
</dbReference>
<dbReference type="InterPro" id="IPR036628">
    <property type="entry name" value="Clp_N_dom_sf"/>
</dbReference>
<reference evidence="6 7" key="1">
    <citation type="journal article" date="2015" name="Nature">
        <title>rRNA introns, odd ribosomes, and small enigmatic genomes across a large radiation of phyla.</title>
        <authorList>
            <person name="Brown C.T."/>
            <person name="Hug L.A."/>
            <person name="Thomas B.C."/>
            <person name="Sharon I."/>
            <person name="Castelle C.J."/>
            <person name="Singh A."/>
            <person name="Wilkins M.J."/>
            <person name="Williams K.H."/>
            <person name="Banfield J.F."/>
        </authorList>
    </citation>
    <scope>NUCLEOTIDE SEQUENCE [LARGE SCALE GENOMIC DNA]</scope>
</reference>
<dbReference type="GO" id="GO:0016887">
    <property type="term" value="F:ATP hydrolysis activity"/>
    <property type="evidence" value="ECO:0007669"/>
    <property type="project" value="InterPro"/>
</dbReference>
<keyword evidence="2" id="KW-0547">Nucleotide-binding</keyword>
<dbReference type="Gene3D" id="3.40.50.300">
    <property type="entry name" value="P-loop containing nucleotide triphosphate hydrolases"/>
    <property type="match status" value="2"/>
</dbReference>
<dbReference type="EMBL" id="LBVO01000035">
    <property type="protein sequence ID" value="KKQ88307.1"/>
    <property type="molecule type" value="Genomic_DNA"/>
</dbReference>
<dbReference type="SUPFAM" id="SSF81923">
    <property type="entry name" value="Double Clp-N motif"/>
    <property type="match status" value="1"/>
</dbReference>
<dbReference type="Pfam" id="PF07724">
    <property type="entry name" value="AAA_2"/>
    <property type="match status" value="1"/>
</dbReference>
<evidence type="ECO:0000313" key="7">
    <source>
        <dbReference type="Proteomes" id="UP000033934"/>
    </source>
</evidence>
<dbReference type="InterPro" id="IPR050130">
    <property type="entry name" value="ClpA_ClpB"/>
</dbReference>
<dbReference type="InterPro" id="IPR041546">
    <property type="entry name" value="ClpA/ClpB_AAA_lid"/>
</dbReference>
<dbReference type="PANTHER" id="PTHR11638:SF18">
    <property type="entry name" value="HEAT SHOCK PROTEIN 104"/>
    <property type="match status" value="1"/>
</dbReference>
<dbReference type="Gene3D" id="1.10.1780.10">
    <property type="entry name" value="Clp, N-terminal domain"/>
    <property type="match status" value="1"/>
</dbReference>
<keyword evidence="1" id="KW-0677">Repeat</keyword>
<dbReference type="Pfam" id="PF02861">
    <property type="entry name" value="Clp_N"/>
    <property type="match status" value="1"/>
</dbReference>
<keyword evidence="4" id="KW-0143">Chaperone</keyword>
<dbReference type="Gene3D" id="4.10.860.10">
    <property type="entry name" value="UVR domain"/>
    <property type="match status" value="1"/>
</dbReference>
<keyword evidence="6" id="KW-0378">Hydrolase</keyword>
<evidence type="ECO:0000256" key="2">
    <source>
        <dbReference type="ARBA" id="ARBA00022741"/>
    </source>
</evidence>
<dbReference type="PANTHER" id="PTHR11638">
    <property type="entry name" value="ATP-DEPENDENT CLP PROTEASE"/>
    <property type="match status" value="1"/>
</dbReference>
<dbReference type="Pfam" id="PF10431">
    <property type="entry name" value="ClpB_D2-small"/>
    <property type="match status" value="1"/>
</dbReference>
<dbReference type="InterPro" id="IPR003959">
    <property type="entry name" value="ATPase_AAA_core"/>
</dbReference>
<evidence type="ECO:0000256" key="1">
    <source>
        <dbReference type="ARBA" id="ARBA00022737"/>
    </source>
</evidence>
<dbReference type="PRINTS" id="PR00300">
    <property type="entry name" value="CLPPROTEASEA"/>
</dbReference>
<dbReference type="AlphaFoldDB" id="A0A0G0LBD1"/>
<dbReference type="InterPro" id="IPR019489">
    <property type="entry name" value="Clp_ATPase_C"/>
</dbReference>
<keyword evidence="6" id="KW-0645">Protease</keyword>
<dbReference type="InterPro" id="IPR004176">
    <property type="entry name" value="Clp_R_N"/>
</dbReference>
<dbReference type="InterPro" id="IPR003593">
    <property type="entry name" value="AAA+_ATPase"/>
</dbReference>
<accession>A0A0G0LBD1</accession>
<dbReference type="SMART" id="SM00382">
    <property type="entry name" value="AAA"/>
    <property type="match status" value="2"/>
</dbReference>
<dbReference type="GO" id="GO:0005737">
    <property type="term" value="C:cytoplasm"/>
    <property type="evidence" value="ECO:0007669"/>
    <property type="project" value="TreeGrafter"/>
</dbReference>
<organism evidence="6 7">
    <name type="scientific">Berkelbacteria bacterium GW2011_GWA2_38_9</name>
    <dbReference type="NCBI Taxonomy" id="1618334"/>
    <lineage>
        <taxon>Bacteria</taxon>
        <taxon>Candidatus Berkelbacteria</taxon>
    </lineage>
</organism>
<evidence type="ECO:0000313" key="6">
    <source>
        <dbReference type="EMBL" id="KKQ88307.1"/>
    </source>
</evidence>
<dbReference type="InterPro" id="IPR027417">
    <property type="entry name" value="P-loop_NTPase"/>
</dbReference>
<dbReference type="PATRIC" id="fig|1618334.3.peg.546"/>
<dbReference type="GO" id="GO:0034605">
    <property type="term" value="P:cellular response to heat"/>
    <property type="evidence" value="ECO:0007669"/>
    <property type="project" value="TreeGrafter"/>
</dbReference>
<dbReference type="GO" id="GO:0008233">
    <property type="term" value="F:peptidase activity"/>
    <property type="evidence" value="ECO:0007669"/>
    <property type="project" value="UniProtKB-KW"/>
</dbReference>
<dbReference type="GO" id="GO:0006508">
    <property type="term" value="P:proteolysis"/>
    <property type="evidence" value="ECO:0007669"/>
    <property type="project" value="UniProtKB-KW"/>
</dbReference>
<keyword evidence="3" id="KW-0067">ATP-binding</keyword>
<feature type="domain" description="AAA+ ATPase" evidence="5">
    <location>
        <begin position="218"/>
        <end position="362"/>
    </location>
</feature>
<dbReference type="Pfam" id="PF17871">
    <property type="entry name" value="AAA_lid_9"/>
    <property type="match status" value="1"/>
</dbReference>
<dbReference type="Pfam" id="PF00004">
    <property type="entry name" value="AAA"/>
    <property type="match status" value="1"/>
</dbReference>
<sequence length="822" mass="92251">MRQIFQRFSPLTEKILLEAQIISEKYNRQIFSDCIILALVSDIRSLSGDILKQYGATIEKLSTTYLSKSFAKSLKNNRFINSNQPGPNPELKDILQSAAKIAFHNKSVFLEPEHILLAILSEGESPGVYLLEQSGIDSLPILLQIKEFIFGISDANFIDDQIMSELFENDKNSFPKEPITLKAFSKNLTLLAEQKKLDPISCREKEIRALSQILSRRLKNNPIIVGEPGVGKTALVEGLAQTIVAKKVPKTLINKQIYSLDLGRLVAGTTYRGQFEERMTRIIEEASTLGNVIIFIDEMHTMAGAGSAEGSLDVAQMFKPSLAAGNFSVIGATTFDEYRRYIEKDRALSRRFSPLMLAEPSKKETFQILKKLKKSFENHHQVIISDSILEETVNLAEIYLPDKFFPDKAIDIIDEAAASAQPIYEGQSEVELIKNDIFEVSEQKLNAIDQSNYTVARELKEVEDKLHDKLMKAEKNRSTINPQITITTNHLREIVKSQTGSPVILSSPQKLHTSPIANPYHIFKKYIKGQDKALKTISEHLKAINFSSVDRKPGMSIILVGPTGVGKTETARIIARDIFGSADRLVKFDMSEYSERFSINSLIGSPAGYVGYEDGGKLTNAVRKKPFSVILFDEIEKAHPDIFNLLLQILEDGFLTDNIGRKVSFQNTVIILTSNIGNDSISELESIGFKANKSQDKKYKKEVKKFYQEQLLDFLSAELLGRITDVVVFDPLASKAISEIFSQEINEMVKIFNQSDIKIEIEDAAKVIKFLAKTHNSKEGARSIKKIVASQLKQKIIHYLDKYPNTNMIKVLLTKTIVIKSA</sequence>
<evidence type="ECO:0000256" key="4">
    <source>
        <dbReference type="ARBA" id="ARBA00023186"/>
    </source>
</evidence>
<dbReference type="CDD" id="cd19499">
    <property type="entry name" value="RecA-like_ClpB_Hsp104-like"/>
    <property type="match status" value="1"/>
</dbReference>
<evidence type="ECO:0000259" key="5">
    <source>
        <dbReference type="SMART" id="SM00382"/>
    </source>
</evidence>
<dbReference type="Gene3D" id="1.10.8.60">
    <property type="match status" value="1"/>
</dbReference>